<organism evidence="1 2">
    <name type="scientific">Luteimonas salinilitoris</name>
    <dbReference type="NCBI Taxonomy" id="3237697"/>
    <lineage>
        <taxon>Bacteria</taxon>
        <taxon>Pseudomonadati</taxon>
        <taxon>Pseudomonadota</taxon>
        <taxon>Gammaproteobacteria</taxon>
        <taxon>Lysobacterales</taxon>
        <taxon>Lysobacteraceae</taxon>
        <taxon>Luteimonas</taxon>
    </lineage>
</organism>
<evidence type="ECO:0000313" key="2">
    <source>
        <dbReference type="Proteomes" id="UP001566331"/>
    </source>
</evidence>
<proteinExistence type="predicted"/>
<dbReference type="PIRSF" id="PIRSF007028">
    <property type="entry name" value="UCP007028"/>
    <property type="match status" value="1"/>
</dbReference>
<dbReference type="InterPro" id="IPR009874">
    <property type="entry name" value="DUF1428"/>
</dbReference>
<keyword evidence="2" id="KW-1185">Reference proteome</keyword>
<accession>A0ABV4HU69</accession>
<dbReference type="Proteomes" id="UP001566331">
    <property type="component" value="Unassembled WGS sequence"/>
</dbReference>
<reference evidence="1 2" key="1">
    <citation type="submission" date="2024-07" db="EMBL/GenBank/DDBJ databases">
        <title>Luteimonas salilacus sp. nov., isolated from the shore soil of Salt Lake in Tibet of China.</title>
        <authorList>
            <person name="Zhang X."/>
            <person name="Li A."/>
        </authorList>
    </citation>
    <scope>NUCLEOTIDE SEQUENCE [LARGE SCALE GENOMIC DNA]</scope>
    <source>
        <strain evidence="1 2">B3-2-R+30</strain>
    </source>
</reference>
<dbReference type="RefSeq" id="WP_370564670.1">
    <property type="nucleotide sequence ID" value="NZ_JBFWIB010000009.1"/>
</dbReference>
<comment type="caution">
    <text evidence="1">The sequence shown here is derived from an EMBL/GenBank/DDBJ whole genome shotgun (WGS) entry which is preliminary data.</text>
</comment>
<dbReference type="Pfam" id="PF07237">
    <property type="entry name" value="DUF1428"/>
    <property type="match status" value="1"/>
</dbReference>
<gene>
    <name evidence="1" type="ORF">AB6713_11480</name>
</gene>
<sequence length="118" mass="13399">MSYVDGFLLAVPKAKLSAYRALARKAGKIWMEYGALQYVECVEDDVQPGKVTSFPRAVKLKEDEVVVFSYIVYKSRAQRDRINKKVMADPRLAGMDPKTMPFDGKRMIWGGFKGIVEM</sequence>
<name>A0ABV4HU69_9GAMM</name>
<dbReference type="Gene3D" id="3.30.70.100">
    <property type="match status" value="1"/>
</dbReference>
<dbReference type="EMBL" id="JBFWIC010000014">
    <property type="protein sequence ID" value="MEZ0475232.1"/>
    <property type="molecule type" value="Genomic_DNA"/>
</dbReference>
<dbReference type="SUPFAM" id="SSF54909">
    <property type="entry name" value="Dimeric alpha+beta barrel"/>
    <property type="match status" value="1"/>
</dbReference>
<dbReference type="InterPro" id="IPR011008">
    <property type="entry name" value="Dimeric_a/b-barrel"/>
</dbReference>
<protein>
    <submittedName>
        <fullName evidence="1">DUF1428 domain-containing protein</fullName>
    </submittedName>
</protein>
<evidence type="ECO:0000313" key="1">
    <source>
        <dbReference type="EMBL" id="MEZ0475232.1"/>
    </source>
</evidence>